<reference evidence="7" key="2">
    <citation type="journal article" date="2013" name="Nat. Genet.">
        <title>The draft genomes of soft-shell turtle and green sea turtle yield insights into the development and evolution of the turtle-specific body plan.</title>
        <authorList>
            <person name="Wang Z."/>
            <person name="Pascual-Anaya J."/>
            <person name="Zadissa A."/>
            <person name="Li W."/>
            <person name="Niimura Y."/>
            <person name="Huang Z."/>
            <person name="Li C."/>
            <person name="White S."/>
            <person name="Xiong Z."/>
            <person name="Fang D."/>
            <person name="Wang B."/>
            <person name="Ming Y."/>
            <person name="Chen Y."/>
            <person name="Zheng Y."/>
            <person name="Kuraku S."/>
            <person name="Pignatelli M."/>
            <person name="Herrero J."/>
            <person name="Beal K."/>
            <person name="Nozawa M."/>
            <person name="Li Q."/>
            <person name="Wang J."/>
            <person name="Zhang H."/>
            <person name="Yu L."/>
            <person name="Shigenobu S."/>
            <person name="Wang J."/>
            <person name="Liu J."/>
            <person name="Flicek P."/>
            <person name="Searle S."/>
            <person name="Wang J."/>
            <person name="Kuratani S."/>
            <person name="Yin Y."/>
            <person name="Aken B."/>
            <person name="Zhang G."/>
            <person name="Irie N."/>
        </authorList>
    </citation>
    <scope>NUCLEOTIDE SEQUENCE [LARGE SCALE GENOMIC DNA]</scope>
    <source>
        <strain evidence="7">Daiwa-1</strain>
    </source>
</reference>
<dbReference type="GO" id="GO:0005736">
    <property type="term" value="C:RNA polymerase I complex"/>
    <property type="evidence" value="ECO:0007669"/>
    <property type="project" value="Ensembl"/>
</dbReference>
<keyword evidence="3" id="KW-0240">DNA-directed RNA polymerase</keyword>
<dbReference type="PANTHER" id="PTHR14440">
    <property type="entry name" value="DNA-DIRECTED RNA POLYMERASE I SUBUNIT RPA49"/>
    <property type="match status" value="1"/>
</dbReference>
<comment type="subcellular location">
    <subcellularLocation>
        <location evidence="1">Nucleus</location>
        <location evidence="1">Nucleolus</location>
    </subcellularLocation>
</comment>
<gene>
    <name evidence="6" type="primary">POLR1E</name>
</gene>
<reference evidence="6" key="4">
    <citation type="submission" date="2025-09" db="UniProtKB">
        <authorList>
            <consortium name="Ensembl"/>
        </authorList>
    </citation>
    <scope>IDENTIFICATION</scope>
</reference>
<dbReference type="GeneTree" id="ENSGT00390000018004"/>
<reference evidence="6" key="3">
    <citation type="submission" date="2025-08" db="UniProtKB">
        <authorList>
            <consortium name="Ensembl"/>
        </authorList>
    </citation>
    <scope>IDENTIFICATION</scope>
</reference>
<dbReference type="GO" id="GO:0005654">
    <property type="term" value="C:nucleoplasm"/>
    <property type="evidence" value="ECO:0007669"/>
    <property type="project" value="Ensembl"/>
</dbReference>
<dbReference type="InterPro" id="IPR009668">
    <property type="entry name" value="RNA_pol-assoc_fac_A49-like"/>
</dbReference>
<dbReference type="Ensembl" id="ENSPSIT00000003443.1">
    <property type="protein sequence ID" value="ENSPSIP00000003426.1"/>
    <property type="gene ID" value="ENSPSIG00000003274.1"/>
</dbReference>
<dbReference type="Proteomes" id="UP000007267">
    <property type="component" value="Unassembled WGS sequence"/>
</dbReference>
<sequence>MPVTSSFSRHCCQHFCFEHIIICTASNAFPYKCITVQFSNGKLQNSENMDFTLYKNNDATNPRKKHQRILTAETDRLSYVGKNFGAGVLKCNSLCRFFVGVLDKDSRQMEVYNAELFNMQPLLSDDLREEDPSDNQPKSYREKVDSCIAAFGTSKQKRALSSRRMNEVGSETLNVAVTKAAANIIAAKGVAALLSDAAQDDLQDVSLVLPPCHEEADKAEDVYRFEDILSPAEYEALQSPAAALLSLSPEELLQKAEEVSHCSFVLEALKFMPRKEDSADHKARCLWFLDALVKFSLQTVIKKKHTMGPDCPPVISRKLMNQFTAQTYNHGRLQNLISASMRAKITAYVLALTLHVNNFQADLTVLQRDMKLHENKVLGIARAMRLKVSKRKGPADLLAEEEHKLATLSLPLPVYRPPGGKRRKMK</sequence>
<dbReference type="EMBL" id="AGCU01081572">
    <property type="status" value="NOT_ANNOTATED_CDS"/>
    <property type="molecule type" value="Genomic_DNA"/>
</dbReference>
<evidence type="ECO:0000256" key="2">
    <source>
        <dbReference type="ARBA" id="ARBA00009430"/>
    </source>
</evidence>
<dbReference type="GO" id="GO:0042790">
    <property type="term" value="P:nucleolar large rRNA transcription by RNA polymerase I"/>
    <property type="evidence" value="ECO:0007669"/>
    <property type="project" value="Ensembl"/>
</dbReference>
<name>K7F5W6_PELSI</name>
<dbReference type="Pfam" id="PF06870">
    <property type="entry name" value="RNA_pol_I_A49"/>
    <property type="match status" value="1"/>
</dbReference>
<accession>K7F5W6</accession>
<dbReference type="EMBL" id="AGCU01081573">
    <property type="status" value="NOT_ANNOTATED_CDS"/>
    <property type="molecule type" value="Genomic_DNA"/>
</dbReference>
<evidence type="ECO:0000313" key="7">
    <source>
        <dbReference type="Proteomes" id="UP000007267"/>
    </source>
</evidence>
<evidence type="ECO:0000313" key="6">
    <source>
        <dbReference type="Ensembl" id="ENSPSIP00000003426.1"/>
    </source>
</evidence>
<dbReference type="GO" id="GO:0001188">
    <property type="term" value="P:RNA polymerase I preinitiation complex assembly"/>
    <property type="evidence" value="ECO:0007669"/>
    <property type="project" value="Ensembl"/>
</dbReference>
<reference evidence="7" key="1">
    <citation type="submission" date="2011-10" db="EMBL/GenBank/DDBJ databases">
        <authorList>
            <consortium name="Soft-shell Turtle Genome Consortium"/>
        </authorList>
    </citation>
    <scope>NUCLEOTIDE SEQUENCE [LARGE SCALE GENOMIC DNA]</scope>
    <source>
        <strain evidence="7">Daiwa-1</strain>
    </source>
</reference>
<dbReference type="HOGENOM" id="CLU_034953_0_0_1"/>
<keyword evidence="5" id="KW-0539">Nucleus</keyword>
<evidence type="ECO:0000256" key="5">
    <source>
        <dbReference type="ARBA" id="ARBA00023242"/>
    </source>
</evidence>
<evidence type="ECO:0000256" key="4">
    <source>
        <dbReference type="ARBA" id="ARBA00023163"/>
    </source>
</evidence>
<dbReference type="GO" id="GO:0003677">
    <property type="term" value="F:DNA binding"/>
    <property type="evidence" value="ECO:0007669"/>
    <property type="project" value="InterPro"/>
</dbReference>
<comment type="similarity">
    <text evidence="2">Belongs to the eukaryotic RPA49/POLR1E RNA polymerase subunit family.</text>
</comment>
<keyword evidence="7" id="KW-1185">Reference proteome</keyword>
<dbReference type="GO" id="GO:0001650">
    <property type="term" value="C:fibrillar center"/>
    <property type="evidence" value="ECO:0007669"/>
    <property type="project" value="Ensembl"/>
</dbReference>
<dbReference type="eggNOG" id="KOG4183">
    <property type="taxonomic scope" value="Eukaryota"/>
</dbReference>
<dbReference type="STRING" id="13735.ENSPSIP00000003426"/>
<dbReference type="EMBL" id="AGCU01081574">
    <property type="status" value="NOT_ANNOTATED_CDS"/>
    <property type="molecule type" value="Genomic_DNA"/>
</dbReference>
<keyword evidence="4" id="KW-0804">Transcription</keyword>
<evidence type="ECO:0000256" key="1">
    <source>
        <dbReference type="ARBA" id="ARBA00004604"/>
    </source>
</evidence>
<dbReference type="OMA" id="DVYPFDE"/>
<dbReference type="AlphaFoldDB" id="K7F5W6"/>
<protein>
    <submittedName>
        <fullName evidence="6">RNA polymerase I subunit E</fullName>
    </submittedName>
</protein>
<evidence type="ECO:0000256" key="3">
    <source>
        <dbReference type="ARBA" id="ARBA00022478"/>
    </source>
</evidence>
<organism evidence="6 7">
    <name type="scientific">Pelodiscus sinensis</name>
    <name type="common">Chinese softshell turtle</name>
    <name type="synonym">Trionyx sinensis</name>
    <dbReference type="NCBI Taxonomy" id="13735"/>
    <lineage>
        <taxon>Eukaryota</taxon>
        <taxon>Metazoa</taxon>
        <taxon>Chordata</taxon>
        <taxon>Craniata</taxon>
        <taxon>Vertebrata</taxon>
        <taxon>Euteleostomi</taxon>
        <taxon>Archelosauria</taxon>
        <taxon>Testudinata</taxon>
        <taxon>Testudines</taxon>
        <taxon>Cryptodira</taxon>
        <taxon>Trionychia</taxon>
        <taxon>Trionychidae</taxon>
        <taxon>Pelodiscus</taxon>
    </lineage>
</organism>
<dbReference type="GO" id="GO:0001179">
    <property type="term" value="F:RNA polymerase I general transcription initiation factor binding"/>
    <property type="evidence" value="ECO:0007669"/>
    <property type="project" value="Ensembl"/>
</dbReference>
<proteinExistence type="inferred from homology"/>